<dbReference type="InterPro" id="IPR046938">
    <property type="entry name" value="DNA_clamp_sf"/>
</dbReference>
<evidence type="ECO:0008006" key="7">
    <source>
        <dbReference type="Google" id="ProtNLM"/>
    </source>
</evidence>
<evidence type="ECO:0000256" key="2">
    <source>
        <dbReference type="ARBA" id="ARBA00010991"/>
    </source>
</evidence>
<organism evidence="6">
    <name type="scientific">Menopon gallinae</name>
    <name type="common">poultry shaft louse</name>
    <dbReference type="NCBI Taxonomy" id="328185"/>
    <lineage>
        <taxon>Eukaryota</taxon>
        <taxon>Metazoa</taxon>
        <taxon>Ecdysozoa</taxon>
        <taxon>Arthropoda</taxon>
        <taxon>Hexapoda</taxon>
        <taxon>Insecta</taxon>
        <taxon>Pterygota</taxon>
        <taxon>Neoptera</taxon>
        <taxon>Paraneoptera</taxon>
        <taxon>Psocodea</taxon>
        <taxon>Troctomorpha</taxon>
        <taxon>Phthiraptera</taxon>
        <taxon>Amblycera</taxon>
        <taxon>Menoponidae</taxon>
        <taxon>Menopon</taxon>
    </lineage>
</organism>
<comment type="subcellular location">
    <subcellularLocation>
        <location evidence="1">Nucleus</location>
    </subcellularLocation>
</comment>
<reference evidence="6" key="1">
    <citation type="journal article" date="2024" name="Gigascience">
        <title>Chromosome-level genome of the poultry shaft louse Menopon gallinae provides insight into the host-switching and adaptive evolution of parasitic lice.</title>
        <authorList>
            <person name="Xu Y."/>
            <person name="Ma L."/>
            <person name="Liu S."/>
            <person name="Liang Y."/>
            <person name="Liu Q."/>
            <person name="He Z."/>
            <person name="Tian L."/>
            <person name="Duan Y."/>
            <person name="Cai W."/>
            <person name="Li H."/>
            <person name="Song F."/>
        </authorList>
    </citation>
    <scope>NUCLEOTIDE SEQUENCE</scope>
    <source>
        <strain evidence="6">Cailab_2023a</strain>
    </source>
</reference>
<dbReference type="GO" id="GO:0006281">
    <property type="term" value="P:DNA repair"/>
    <property type="evidence" value="ECO:0007669"/>
    <property type="project" value="UniProtKB-KW"/>
</dbReference>
<dbReference type="PANTHER" id="PTHR10870">
    <property type="entry name" value="CELL CYCLE CHECKPOINT PROTEIN RAD1"/>
    <property type="match status" value="1"/>
</dbReference>
<dbReference type="SUPFAM" id="SSF55979">
    <property type="entry name" value="DNA clamp"/>
    <property type="match status" value="1"/>
</dbReference>
<accession>A0AAW2HB80</accession>
<dbReference type="EMBL" id="JARGDH010000005">
    <property type="protein sequence ID" value="KAL0266970.1"/>
    <property type="molecule type" value="Genomic_DNA"/>
</dbReference>
<dbReference type="PANTHER" id="PTHR10870:SF0">
    <property type="entry name" value="CELL CYCLE CHECKPOINT PROTEIN RAD1"/>
    <property type="match status" value="1"/>
</dbReference>
<keyword evidence="5" id="KW-0539">Nucleus</keyword>
<evidence type="ECO:0000256" key="3">
    <source>
        <dbReference type="ARBA" id="ARBA00022763"/>
    </source>
</evidence>
<dbReference type="Gene3D" id="3.70.10.10">
    <property type="match status" value="1"/>
</dbReference>
<sequence>MSSQNEDNGKYEFYATIIKNIKNFSQMLKAIHFQDNAVFYCTRYGVKVTVEDLKCVQANAFINAELFDEYELSKCDEDEIIKFKVNLSVILECLSIFGTSAGSVTTLKMTYQGTGFPLEILIEEDGIITNCTVKTMSPDLLLDFNFGRTNVPNKIILHSDAMKDIMHDLDMTSEIVKIFISPNAPYFRLTTLGDAGESQTDIPKDCGIVDSFQCNSVVQYSYKIIHIKPSIKPLGISNKVSIRINDRGFLCFQYMIKIDENHVSFVEYYCTPVVDDEDEL</sequence>
<dbReference type="InterPro" id="IPR003021">
    <property type="entry name" value="Rad1_Rec1_Rad17"/>
</dbReference>
<dbReference type="PRINTS" id="PR01245">
    <property type="entry name" value="RAD1REC1"/>
</dbReference>
<gene>
    <name evidence="6" type="ORF">PYX00_009367</name>
</gene>
<dbReference type="Pfam" id="PF02144">
    <property type="entry name" value="Rad1"/>
    <property type="match status" value="1"/>
</dbReference>
<proteinExistence type="inferred from homology"/>
<keyword evidence="3" id="KW-0227">DNA damage</keyword>
<dbReference type="AlphaFoldDB" id="A0AAW2HB80"/>
<evidence type="ECO:0000313" key="6">
    <source>
        <dbReference type="EMBL" id="KAL0266970.1"/>
    </source>
</evidence>
<protein>
    <recommendedName>
        <fullName evidence="7">Cell cycle checkpoint protein RAD1</fullName>
    </recommendedName>
</protein>
<dbReference type="InterPro" id="IPR003011">
    <property type="entry name" value="Cell_cycle_checkpoint_Rad1"/>
</dbReference>
<dbReference type="GO" id="GO:0000077">
    <property type="term" value="P:DNA damage checkpoint signaling"/>
    <property type="evidence" value="ECO:0007669"/>
    <property type="project" value="InterPro"/>
</dbReference>
<evidence type="ECO:0000256" key="5">
    <source>
        <dbReference type="ARBA" id="ARBA00023242"/>
    </source>
</evidence>
<dbReference type="GO" id="GO:0030896">
    <property type="term" value="C:checkpoint clamp complex"/>
    <property type="evidence" value="ECO:0007669"/>
    <property type="project" value="TreeGrafter"/>
</dbReference>
<comment type="similarity">
    <text evidence="2">Belongs to the rad1 family.</text>
</comment>
<keyword evidence="4" id="KW-0234">DNA repair</keyword>
<name>A0AAW2HB80_9NEOP</name>
<evidence type="ECO:0000256" key="4">
    <source>
        <dbReference type="ARBA" id="ARBA00023204"/>
    </source>
</evidence>
<evidence type="ECO:0000256" key="1">
    <source>
        <dbReference type="ARBA" id="ARBA00004123"/>
    </source>
</evidence>
<dbReference type="PRINTS" id="PR01246">
    <property type="entry name" value="RAD1REPAIR"/>
</dbReference>
<dbReference type="CDD" id="cd00577">
    <property type="entry name" value="PCNA"/>
    <property type="match status" value="1"/>
</dbReference>
<comment type="caution">
    <text evidence="6">The sequence shown here is derived from an EMBL/GenBank/DDBJ whole genome shotgun (WGS) entry which is preliminary data.</text>
</comment>